<feature type="domain" description="GST C-terminal" evidence="3">
    <location>
        <begin position="82"/>
        <end position="208"/>
    </location>
</feature>
<sequence>MKLYYCETLSPRKACAVARHLGSPVEFVRVDLPHGEHRQAPFLAINPNGRVPVLQDGDWSLWEANAIMCHLSDLAGADLWPHDRRQIEVMRWLSWDSQHFTRHTGTLWFEHVVKPHIGMGEPDEATVAAALAETRRSARLLDDHLDGRSHVVGDSLSIADFALASALPDARAARIPLDDYPNIRRWHDRLNEFEAWRQPFPARPPAVAA</sequence>
<dbReference type="Pfam" id="PF02798">
    <property type="entry name" value="GST_N"/>
    <property type="match status" value="1"/>
</dbReference>
<evidence type="ECO:0000259" key="3">
    <source>
        <dbReference type="PROSITE" id="PS50405"/>
    </source>
</evidence>
<reference evidence="5" key="1">
    <citation type="journal article" date="2019" name="Int. J. Syst. Evol. Microbiol.">
        <title>The Global Catalogue of Microorganisms (GCM) 10K type strain sequencing project: providing services to taxonomists for standard genome sequencing and annotation.</title>
        <authorList>
            <consortium name="The Broad Institute Genomics Platform"/>
            <consortium name="The Broad Institute Genome Sequencing Center for Infectious Disease"/>
            <person name="Wu L."/>
            <person name="Ma J."/>
        </authorList>
    </citation>
    <scope>NUCLEOTIDE SEQUENCE [LARGE SCALE GENOMIC DNA]</scope>
    <source>
        <strain evidence="5">NBRC 101365</strain>
    </source>
</reference>
<organism evidence="4 5">
    <name type="scientific">Labrys miyagiensis</name>
    <dbReference type="NCBI Taxonomy" id="346912"/>
    <lineage>
        <taxon>Bacteria</taxon>
        <taxon>Pseudomonadati</taxon>
        <taxon>Pseudomonadota</taxon>
        <taxon>Alphaproteobacteria</taxon>
        <taxon>Hyphomicrobiales</taxon>
        <taxon>Xanthobacteraceae</taxon>
        <taxon>Labrys</taxon>
    </lineage>
</organism>
<dbReference type="Gene3D" id="1.20.1050.10">
    <property type="match status" value="1"/>
</dbReference>
<dbReference type="PANTHER" id="PTHR44051:SF8">
    <property type="entry name" value="GLUTATHIONE S-TRANSFERASE GSTA"/>
    <property type="match status" value="1"/>
</dbReference>
<proteinExistence type="inferred from homology"/>
<dbReference type="Proteomes" id="UP001156882">
    <property type="component" value="Unassembled WGS sequence"/>
</dbReference>
<dbReference type="SFLD" id="SFLDG00358">
    <property type="entry name" value="Main_(cytGST)"/>
    <property type="match status" value="1"/>
</dbReference>
<dbReference type="EMBL" id="BSPC01000029">
    <property type="protein sequence ID" value="GLS20520.1"/>
    <property type="molecule type" value="Genomic_DNA"/>
</dbReference>
<dbReference type="InterPro" id="IPR036249">
    <property type="entry name" value="Thioredoxin-like_sf"/>
</dbReference>
<name>A0ABQ6CL17_9HYPH</name>
<dbReference type="InterPro" id="IPR036282">
    <property type="entry name" value="Glutathione-S-Trfase_C_sf"/>
</dbReference>
<evidence type="ECO:0000256" key="1">
    <source>
        <dbReference type="RuleBase" id="RU003494"/>
    </source>
</evidence>
<evidence type="ECO:0000259" key="2">
    <source>
        <dbReference type="PROSITE" id="PS50404"/>
    </source>
</evidence>
<keyword evidence="5" id="KW-1185">Reference proteome</keyword>
<feature type="domain" description="GST N-terminal" evidence="2">
    <location>
        <begin position="1"/>
        <end position="79"/>
    </location>
</feature>
<dbReference type="SUPFAM" id="SSF52833">
    <property type="entry name" value="Thioredoxin-like"/>
    <property type="match status" value="1"/>
</dbReference>
<evidence type="ECO:0000313" key="5">
    <source>
        <dbReference type="Proteomes" id="UP001156882"/>
    </source>
</evidence>
<dbReference type="SFLD" id="SFLDS00019">
    <property type="entry name" value="Glutathione_Transferase_(cytos"/>
    <property type="match status" value="1"/>
</dbReference>
<comment type="caution">
    <text evidence="4">The sequence shown here is derived from an EMBL/GenBank/DDBJ whole genome shotgun (WGS) entry which is preliminary data.</text>
</comment>
<dbReference type="InterPro" id="IPR040079">
    <property type="entry name" value="Glutathione_S-Trfase"/>
</dbReference>
<accession>A0ABQ6CL17</accession>
<dbReference type="PROSITE" id="PS50404">
    <property type="entry name" value="GST_NTER"/>
    <property type="match status" value="1"/>
</dbReference>
<gene>
    <name evidence="4" type="primary">gst9</name>
    <name evidence="4" type="ORF">GCM10007874_35370</name>
</gene>
<protein>
    <submittedName>
        <fullName evidence="4">Glutathione S-transferase</fullName>
    </submittedName>
</protein>
<dbReference type="InterPro" id="IPR004045">
    <property type="entry name" value="Glutathione_S-Trfase_N"/>
</dbReference>
<dbReference type="Pfam" id="PF00043">
    <property type="entry name" value="GST_C"/>
    <property type="match status" value="1"/>
</dbReference>
<dbReference type="SUPFAM" id="SSF47616">
    <property type="entry name" value="GST C-terminal domain-like"/>
    <property type="match status" value="1"/>
</dbReference>
<dbReference type="Gene3D" id="3.40.30.10">
    <property type="entry name" value="Glutaredoxin"/>
    <property type="match status" value="1"/>
</dbReference>
<dbReference type="RefSeq" id="WP_284313614.1">
    <property type="nucleotide sequence ID" value="NZ_BSPC01000029.1"/>
</dbReference>
<dbReference type="InterPro" id="IPR010987">
    <property type="entry name" value="Glutathione-S-Trfase_C-like"/>
</dbReference>
<comment type="similarity">
    <text evidence="1">Belongs to the GST superfamily.</text>
</comment>
<dbReference type="PANTHER" id="PTHR44051">
    <property type="entry name" value="GLUTATHIONE S-TRANSFERASE-RELATED"/>
    <property type="match status" value="1"/>
</dbReference>
<evidence type="ECO:0000313" key="4">
    <source>
        <dbReference type="EMBL" id="GLS20520.1"/>
    </source>
</evidence>
<dbReference type="PROSITE" id="PS50405">
    <property type="entry name" value="GST_CTER"/>
    <property type="match status" value="1"/>
</dbReference>
<dbReference type="InterPro" id="IPR004046">
    <property type="entry name" value="GST_C"/>
</dbReference>